<protein>
    <submittedName>
        <fullName evidence="1">Uncharacterized protein</fullName>
    </submittedName>
</protein>
<reference evidence="1" key="1">
    <citation type="journal article" date="2021" name="Genes Genomics">
        <title>Comparative genomic analysis of Mycoplasma anatis strains.</title>
        <authorList>
            <person name="Zhou Q."/>
            <person name="Mai K."/>
            <person name="Yang D."/>
            <person name="Liu J."/>
            <person name="Yan Z."/>
            <person name="Luo C."/>
            <person name="Tan Y."/>
            <person name="Cao S."/>
            <person name="Zhou Q."/>
            <person name="Chen L."/>
            <person name="Chen F."/>
        </authorList>
    </citation>
    <scope>NUCLEOTIDE SEQUENCE</scope>
    <source>
        <strain evidence="1">DP07</strain>
    </source>
</reference>
<dbReference type="RefSeq" id="WP_218675380.1">
    <property type="nucleotide sequence ID" value="NZ_JABZFD010000001.1"/>
</dbReference>
<organism evidence="1 2">
    <name type="scientific">Mycoplasmopsis anatis</name>
    <dbReference type="NCBI Taxonomy" id="171279"/>
    <lineage>
        <taxon>Bacteria</taxon>
        <taxon>Bacillati</taxon>
        <taxon>Mycoplasmatota</taxon>
        <taxon>Mycoplasmoidales</taxon>
        <taxon>Metamycoplasmataceae</taxon>
        <taxon>Mycoplasmopsis</taxon>
    </lineage>
</organism>
<name>A0A9Q3L9C1_9BACT</name>
<comment type="caution">
    <text evidence="1">The sequence shown here is derived from an EMBL/GenBank/DDBJ whole genome shotgun (WGS) entry which is preliminary data.</text>
</comment>
<gene>
    <name evidence="1" type="ORF">MADP07_00278</name>
</gene>
<dbReference type="Proteomes" id="UP000746160">
    <property type="component" value="Unassembled WGS sequence"/>
</dbReference>
<dbReference type="EMBL" id="JABZFG010000003">
    <property type="protein sequence ID" value="MBW0602556.1"/>
    <property type="molecule type" value="Genomic_DNA"/>
</dbReference>
<proteinExistence type="predicted"/>
<evidence type="ECO:0000313" key="2">
    <source>
        <dbReference type="Proteomes" id="UP000746160"/>
    </source>
</evidence>
<evidence type="ECO:0000313" key="1">
    <source>
        <dbReference type="EMBL" id="MBW0602556.1"/>
    </source>
</evidence>
<dbReference type="AlphaFoldDB" id="A0A9Q3L9C1"/>
<sequence>MIKISKYQNNYVDYQGLIIIQSDNIDQFLLNLSSEESIEINDSFLTLEDFLIISPLTKLSDLYQFASKNILYKYLINSLEWAKEKVFNGEILENYSDSLNSFIGDDLISFLPDAQKITKYIFDIDENKVISKNSLLKFLHNFTTEGKVNIILRNIDFIKINDLTNFLSYYNFIIINSNPFKLLNNWEELELIYIDYETELIHIENYEILKFHITNKFELFDIDYKDINKDSKLLRKIKNYVDSKLSIN</sequence>
<accession>A0A9Q3L9C1</accession>